<accession>A0ACC0NR60</accession>
<name>A0ACC0NR60_RHOML</name>
<organism evidence="1 2">
    <name type="scientific">Rhododendron molle</name>
    <name type="common">Chinese azalea</name>
    <name type="synonym">Azalea mollis</name>
    <dbReference type="NCBI Taxonomy" id="49168"/>
    <lineage>
        <taxon>Eukaryota</taxon>
        <taxon>Viridiplantae</taxon>
        <taxon>Streptophyta</taxon>
        <taxon>Embryophyta</taxon>
        <taxon>Tracheophyta</taxon>
        <taxon>Spermatophyta</taxon>
        <taxon>Magnoliopsida</taxon>
        <taxon>eudicotyledons</taxon>
        <taxon>Gunneridae</taxon>
        <taxon>Pentapetalae</taxon>
        <taxon>asterids</taxon>
        <taxon>Ericales</taxon>
        <taxon>Ericaceae</taxon>
        <taxon>Ericoideae</taxon>
        <taxon>Rhodoreae</taxon>
        <taxon>Rhododendron</taxon>
    </lineage>
</organism>
<evidence type="ECO:0000313" key="1">
    <source>
        <dbReference type="EMBL" id="KAI8555449.1"/>
    </source>
</evidence>
<sequence>METPNNSTNSKGVKVDSYDWESNSEFCPHSSEDSQRSNKFGENDVDGEKEGEGSASSVDDSFRLLTDMEIVQMTFVYEDEAGQFYNAYAKAIGFSVRKYKNRRQTGNEMYVRWRVWVCSREGQRNKKHLERTNRKRRHRAETRTGCGAKFRICRMSPTVTNYVVTEFVSAHNHPLAAPQCVPFLRSHRHVGDADIAQVMAMRNVGMKAAEIMDYMTCQSGGFHNVGLTVKDLPNKLHSSRKAEIRNGDAEGALGFLAAQVSTDPLFFFKYTVDEEDRLETLLWTDGRSQMDYAAFGDVLVFDTTYRTNAYKKPFVILAGVSNNFTTTIFGYALLSKETEDTYNWVLSTFLEAMDGKRPISVVTDGDLAMRNAIRNIFPDARHRLCSWHLERNAAKNVHIPEFVSDFTTLMQMECDVENFETIWADMVSHYGLQTNVWVVKMYSDRERWAEAYLLGHFFAGMRSTQRCEGMNRYLNRFVTVRLRLFEFVQQYHRGLARMRVANAGAETATEHSTPVLITQLKSLEKNGTEVYTQYIFRFFQDEIQRASALIVARRVDEVERRLYFVEMYLRRESNWTVEYYPIDNRMNCSCLMFESFGLPCCHMIVVMKYEHLSSIPPSLVMQRWTRSAQPPAEQPNIGEISRSISHTARYGILSSGYKLMSFYAAHAQDSFEDARQVEHEMTSWMRKRWEMRKNKECNVEIGEPIDANTLFGVSDPRVVKTKGNPGKNSTAQHSRNPKKCSHCKCRGHDKRTCPKLSSMPPIDNHLLMAPARRKIPDSSPPPALRRSKRLAKCKDVAISVEESTDGRGDEENHVTYSGNCSDQISKSVSQGDTKSDSDGDKDGESESQSDSHSGAIKLPNLSAFAARPVIEERTVALDLNRDKWGKVQISVIGPGTIGKSEGQSKLHREVNNPASLEGLRDMIVTVQENQISMWEKLRRVERAVCPDYDEDEDIFDDD</sequence>
<proteinExistence type="predicted"/>
<dbReference type="Proteomes" id="UP001062846">
    <property type="component" value="Chromosome 5"/>
</dbReference>
<dbReference type="EMBL" id="CM046392">
    <property type="protein sequence ID" value="KAI8555449.1"/>
    <property type="molecule type" value="Genomic_DNA"/>
</dbReference>
<evidence type="ECO:0000313" key="2">
    <source>
        <dbReference type="Proteomes" id="UP001062846"/>
    </source>
</evidence>
<gene>
    <name evidence="1" type="ORF">RHMOL_Rhmol05G0174600</name>
</gene>
<protein>
    <submittedName>
        <fullName evidence="1">Uncharacterized protein</fullName>
    </submittedName>
</protein>
<comment type="caution">
    <text evidence="1">The sequence shown here is derived from an EMBL/GenBank/DDBJ whole genome shotgun (WGS) entry which is preliminary data.</text>
</comment>
<reference evidence="1" key="1">
    <citation type="submission" date="2022-02" db="EMBL/GenBank/DDBJ databases">
        <title>Plant Genome Project.</title>
        <authorList>
            <person name="Zhang R.-G."/>
        </authorList>
    </citation>
    <scope>NUCLEOTIDE SEQUENCE</scope>
    <source>
        <strain evidence="1">AT1</strain>
    </source>
</reference>
<keyword evidence="2" id="KW-1185">Reference proteome</keyword>